<dbReference type="SUPFAM" id="SSF55073">
    <property type="entry name" value="Nucleotide cyclase"/>
    <property type="match status" value="1"/>
</dbReference>
<dbReference type="FunFam" id="3.30.70.270:FF:000001">
    <property type="entry name" value="Diguanylate cyclase domain protein"/>
    <property type="match status" value="1"/>
</dbReference>
<keyword evidence="7" id="KW-1185">Reference proteome</keyword>
<evidence type="ECO:0000259" key="5">
    <source>
        <dbReference type="PROSITE" id="PS51371"/>
    </source>
</evidence>
<dbReference type="CDD" id="cd02205">
    <property type="entry name" value="CBS_pair_SF"/>
    <property type="match status" value="1"/>
</dbReference>
<dbReference type="InterPro" id="IPR000644">
    <property type="entry name" value="CBS_dom"/>
</dbReference>
<dbReference type="Gene3D" id="3.30.70.270">
    <property type="match status" value="1"/>
</dbReference>
<protein>
    <recommendedName>
        <fullName evidence="1">diguanylate cyclase</fullName>
        <ecNumber evidence="1">2.7.7.65</ecNumber>
    </recommendedName>
</protein>
<dbReference type="EC" id="2.7.7.65" evidence="1"/>
<dbReference type="Pfam" id="PF00571">
    <property type="entry name" value="CBS"/>
    <property type="match status" value="2"/>
</dbReference>
<dbReference type="InterPro" id="IPR050469">
    <property type="entry name" value="Diguanylate_Cyclase"/>
</dbReference>
<dbReference type="RefSeq" id="WP_048594496.1">
    <property type="nucleotide sequence ID" value="NZ_CVLB01000001.1"/>
</dbReference>
<sequence length="340" mass="39078">MYRSIIKSIMENKIEVIKKDSTLVEVASLVSKSSNKILAVINDSDKIVGIINYNELLVNILKNINKKDSKNIFNKEISAFMNKNLVIAHPEDDITVAFDIMKENKIDYLVIINNDNYPIGIVNIYDIYETIIKIRMRSMNIAINEVEKKSSMEKDKVIKKLMKEIDTLHAQSTIDPLTGLFNVRYFNKIIEEEVERAKRYKYSISIIFMDLDHFKDINDIYGHDCGNVVLHEIGRLLSNTSENINMLRKSDIAIRYGGEEFIVICPNTKKEQAYIVAERIRKTVEKKRFNYESTVINVTVSVGIAEHKGTSKKPIAETIKNADTAMYEAKHLGRNKVILH</sequence>
<dbReference type="PROSITE" id="PS50887">
    <property type="entry name" value="GGDEF"/>
    <property type="match status" value="1"/>
</dbReference>
<accession>A0A0G4K6W5</accession>
<name>A0A0G4K6W5_9SPIR</name>
<feature type="domain" description="CBS" evidence="5">
    <location>
        <begin position="81"/>
        <end position="138"/>
    </location>
</feature>
<dbReference type="InterPro" id="IPR000160">
    <property type="entry name" value="GGDEF_dom"/>
</dbReference>
<evidence type="ECO:0000256" key="2">
    <source>
        <dbReference type="ARBA" id="ARBA00034247"/>
    </source>
</evidence>
<dbReference type="Pfam" id="PF00990">
    <property type="entry name" value="GGDEF"/>
    <property type="match status" value="1"/>
</dbReference>
<dbReference type="PANTHER" id="PTHR45138">
    <property type="entry name" value="REGULATORY COMPONENTS OF SENSORY TRANSDUCTION SYSTEM"/>
    <property type="match status" value="1"/>
</dbReference>
<evidence type="ECO:0000256" key="1">
    <source>
        <dbReference type="ARBA" id="ARBA00012528"/>
    </source>
</evidence>
<dbReference type="CDD" id="cd01949">
    <property type="entry name" value="GGDEF"/>
    <property type="match status" value="1"/>
</dbReference>
<feature type="domain" description="CBS" evidence="5">
    <location>
        <begin position="10"/>
        <end position="69"/>
    </location>
</feature>
<dbReference type="PROSITE" id="PS51371">
    <property type="entry name" value="CBS"/>
    <property type="match status" value="2"/>
</dbReference>
<dbReference type="Gene3D" id="3.10.580.10">
    <property type="entry name" value="CBS-domain"/>
    <property type="match status" value="1"/>
</dbReference>
<evidence type="ECO:0000256" key="3">
    <source>
        <dbReference type="PROSITE-ProRule" id="PRU00703"/>
    </source>
</evidence>
<dbReference type="NCBIfam" id="TIGR00254">
    <property type="entry name" value="GGDEF"/>
    <property type="match status" value="1"/>
</dbReference>
<dbReference type="AlphaFoldDB" id="A0A0G4K6W5"/>
<gene>
    <name evidence="6" type="ORF">BRSU_1350</name>
</gene>
<dbReference type="InterPro" id="IPR043128">
    <property type="entry name" value="Rev_trsase/Diguanyl_cyclase"/>
</dbReference>
<dbReference type="PANTHER" id="PTHR45138:SF9">
    <property type="entry name" value="DIGUANYLATE CYCLASE DGCM-RELATED"/>
    <property type="match status" value="1"/>
</dbReference>
<proteinExistence type="predicted"/>
<dbReference type="InterPro" id="IPR046342">
    <property type="entry name" value="CBS_dom_sf"/>
</dbReference>
<organism evidence="6 7">
    <name type="scientific">Brachyspira suanatina</name>
    <dbReference type="NCBI Taxonomy" id="381802"/>
    <lineage>
        <taxon>Bacteria</taxon>
        <taxon>Pseudomonadati</taxon>
        <taxon>Spirochaetota</taxon>
        <taxon>Spirochaetia</taxon>
        <taxon>Brachyspirales</taxon>
        <taxon>Brachyspiraceae</taxon>
        <taxon>Brachyspira</taxon>
    </lineage>
</organism>
<evidence type="ECO:0000313" key="6">
    <source>
        <dbReference type="EMBL" id="CRF33292.1"/>
    </source>
</evidence>
<keyword evidence="3" id="KW-0129">CBS domain</keyword>
<reference evidence="7" key="1">
    <citation type="submission" date="2015-04" db="EMBL/GenBank/DDBJ databases">
        <authorList>
            <person name="Mushtaq Mamoona"/>
        </authorList>
    </citation>
    <scope>NUCLEOTIDE SEQUENCE [LARGE SCALE GENOMIC DNA]</scope>
    <source>
        <strain evidence="7">AN4859/03</strain>
    </source>
</reference>
<dbReference type="SMART" id="SM00116">
    <property type="entry name" value="CBS"/>
    <property type="match status" value="2"/>
</dbReference>
<dbReference type="EMBL" id="CVLB01000001">
    <property type="protein sequence ID" value="CRF33292.1"/>
    <property type="molecule type" value="Genomic_DNA"/>
</dbReference>
<dbReference type="SMART" id="SM00267">
    <property type="entry name" value="GGDEF"/>
    <property type="match status" value="1"/>
</dbReference>
<feature type="domain" description="GGDEF" evidence="4">
    <location>
        <begin position="202"/>
        <end position="340"/>
    </location>
</feature>
<dbReference type="Proteomes" id="UP000043763">
    <property type="component" value="Unassembled WGS sequence"/>
</dbReference>
<dbReference type="InterPro" id="IPR029787">
    <property type="entry name" value="Nucleotide_cyclase"/>
</dbReference>
<evidence type="ECO:0000313" key="7">
    <source>
        <dbReference type="Proteomes" id="UP000043763"/>
    </source>
</evidence>
<evidence type="ECO:0000259" key="4">
    <source>
        <dbReference type="PROSITE" id="PS50887"/>
    </source>
</evidence>
<dbReference type="SUPFAM" id="SSF54631">
    <property type="entry name" value="CBS-domain pair"/>
    <property type="match status" value="1"/>
</dbReference>
<dbReference type="OrthoDB" id="9779586at2"/>
<comment type="catalytic activity">
    <reaction evidence="2">
        <text>2 GTP = 3',3'-c-di-GMP + 2 diphosphate</text>
        <dbReference type="Rhea" id="RHEA:24898"/>
        <dbReference type="ChEBI" id="CHEBI:33019"/>
        <dbReference type="ChEBI" id="CHEBI:37565"/>
        <dbReference type="ChEBI" id="CHEBI:58805"/>
        <dbReference type="EC" id="2.7.7.65"/>
    </reaction>
</comment>
<dbReference type="GO" id="GO:0052621">
    <property type="term" value="F:diguanylate cyclase activity"/>
    <property type="evidence" value="ECO:0007669"/>
    <property type="project" value="UniProtKB-EC"/>
</dbReference>